<feature type="signal peptide" evidence="1">
    <location>
        <begin position="1"/>
        <end position="28"/>
    </location>
</feature>
<evidence type="ECO:0000313" key="3">
    <source>
        <dbReference type="EMBL" id="PJJ75544.1"/>
    </source>
</evidence>
<feature type="chain" id="PRO_5014708830" evidence="1">
    <location>
        <begin position="29"/>
        <end position="245"/>
    </location>
</feature>
<dbReference type="AlphaFoldDB" id="A0A2M9CUE9"/>
<name>A0A2M9CUE9_9BACT</name>
<accession>A0A2M9CUE9</accession>
<keyword evidence="4" id="KW-1185">Reference proteome</keyword>
<dbReference type="RefSeq" id="WP_100314138.1">
    <property type="nucleotide sequence ID" value="NZ_PGFG01000001.1"/>
</dbReference>
<dbReference type="Gene3D" id="2.160.20.120">
    <property type="match status" value="1"/>
</dbReference>
<organism evidence="3 4">
    <name type="scientific">Thermoflavifilum aggregans</name>
    <dbReference type="NCBI Taxonomy" id="454188"/>
    <lineage>
        <taxon>Bacteria</taxon>
        <taxon>Pseudomonadati</taxon>
        <taxon>Bacteroidota</taxon>
        <taxon>Chitinophagia</taxon>
        <taxon>Chitinophagales</taxon>
        <taxon>Chitinophagaceae</taxon>
        <taxon>Thermoflavifilum</taxon>
    </lineage>
</organism>
<gene>
    <name evidence="3" type="ORF">BXY57_1123</name>
</gene>
<evidence type="ECO:0000259" key="2">
    <source>
        <dbReference type="Pfam" id="PF10988"/>
    </source>
</evidence>
<dbReference type="InterPro" id="IPR021255">
    <property type="entry name" value="DUF2807"/>
</dbReference>
<protein>
    <submittedName>
        <fullName evidence="3">Putative autotransporter adhesin-like protein</fullName>
    </submittedName>
</protein>
<evidence type="ECO:0000313" key="4">
    <source>
        <dbReference type="Proteomes" id="UP000230000"/>
    </source>
</evidence>
<dbReference type="PANTHER" id="PTHR39200:SF1">
    <property type="entry name" value="AUTO-TRANSPORTER ADHESIN HEAD GIN DOMAIN-CONTAINING PROTEIN-RELATED"/>
    <property type="match status" value="1"/>
</dbReference>
<dbReference type="Proteomes" id="UP000230000">
    <property type="component" value="Unassembled WGS sequence"/>
</dbReference>
<proteinExistence type="predicted"/>
<keyword evidence="1" id="KW-0732">Signal</keyword>
<dbReference type="PANTHER" id="PTHR39200">
    <property type="entry name" value="HYPOTHETICAL EXPORTED PROTEIN"/>
    <property type="match status" value="1"/>
</dbReference>
<sequence>MHTTNFSSLHKLSLAVMMLILASCTGFSQNIRGNGNITTTSRTVNTFHEIRVSGAFHLFLKQDSLISVKVQTDDNLQSYVITENRGDALVIREKGNVNLRSTDNIRVYVSVPDLRSVQISGACVLTSENNMQVPSFKLEASGASKLNLILTTHAFHAECSGATEGMIQGSAKTAEIELSGAGKLQAGNFHVEQLKLDVSGAAKAEVYAEKSLDVDVSGAGMVTYSGHPQVNESVSGAGKIKSVNP</sequence>
<comment type="caution">
    <text evidence="3">The sequence shown here is derived from an EMBL/GenBank/DDBJ whole genome shotgun (WGS) entry which is preliminary data.</text>
</comment>
<feature type="domain" description="Putative auto-transporter adhesin head GIN" evidence="2">
    <location>
        <begin position="47"/>
        <end position="228"/>
    </location>
</feature>
<dbReference type="Pfam" id="PF10988">
    <property type="entry name" value="DUF2807"/>
    <property type="match status" value="1"/>
</dbReference>
<dbReference type="EMBL" id="PGFG01000001">
    <property type="protein sequence ID" value="PJJ75544.1"/>
    <property type="molecule type" value="Genomic_DNA"/>
</dbReference>
<evidence type="ECO:0000256" key="1">
    <source>
        <dbReference type="SAM" id="SignalP"/>
    </source>
</evidence>
<reference evidence="3 4" key="1">
    <citation type="submission" date="2017-11" db="EMBL/GenBank/DDBJ databases">
        <title>Genomic Encyclopedia of Archaeal and Bacterial Type Strains, Phase II (KMG-II): From Individual Species to Whole Genera.</title>
        <authorList>
            <person name="Goeker M."/>
        </authorList>
    </citation>
    <scope>NUCLEOTIDE SEQUENCE [LARGE SCALE GENOMIC DNA]</scope>
    <source>
        <strain evidence="3 4">DSM 27268</strain>
    </source>
</reference>
<dbReference type="OrthoDB" id="1014513at2"/>